<comment type="caution">
    <text evidence="1">The sequence shown here is derived from an EMBL/GenBank/DDBJ whole genome shotgun (WGS) entry which is preliminary data.</text>
</comment>
<keyword evidence="2" id="KW-1185">Reference proteome</keyword>
<sequence>MPATNSVKTALSLINEDASKILGLRIGKRADVQPGEFISKADTQAVPELTCASLSPDKSYIVICVDLDAPFPSFPVLGPILHWIQPGLKAAPIDGGRGDRFRLEAAADEPFIANWAPPGPPSVSGPHRYVFLLHEQPDGFDGGKGLAPPGGKEMGLGARVRFDVDKWVRESNLGPAVAVNYFSSK</sequence>
<dbReference type="Proteomes" id="UP001497700">
    <property type="component" value="Unassembled WGS sequence"/>
</dbReference>
<gene>
    <name evidence="1" type="ORF">F4820DRAFT_447393</name>
</gene>
<evidence type="ECO:0000313" key="1">
    <source>
        <dbReference type="EMBL" id="KAI4866097.1"/>
    </source>
</evidence>
<proteinExistence type="predicted"/>
<reference evidence="1 2" key="1">
    <citation type="journal article" date="2022" name="New Phytol.">
        <title>Ecological generalism drives hyperdiversity of secondary metabolite gene clusters in xylarialean endophytes.</title>
        <authorList>
            <person name="Franco M.E.E."/>
            <person name="Wisecaver J.H."/>
            <person name="Arnold A.E."/>
            <person name="Ju Y.M."/>
            <person name="Slot J.C."/>
            <person name="Ahrendt S."/>
            <person name="Moore L.P."/>
            <person name="Eastman K.E."/>
            <person name="Scott K."/>
            <person name="Konkel Z."/>
            <person name="Mondo S.J."/>
            <person name="Kuo A."/>
            <person name="Hayes R.D."/>
            <person name="Haridas S."/>
            <person name="Andreopoulos B."/>
            <person name="Riley R."/>
            <person name="LaButti K."/>
            <person name="Pangilinan J."/>
            <person name="Lipzen A."/>
            <person name="Amirebrahimi M."/>
            <person name="Yan J."/>
            <person name="Adam C."/>
            <person name="Keymanesh K."/>
            <person name="Ng V."/>
            <person name="Louie K."/>
            <person name="Northen T."/>
            <person name="Drula E."/>
            <person name="Henrissat B."/>
            <person name="Hsieh H.M."/>
            <person name="Youens-Clark K."/>
            <person name="Lutzoni F."/>
            <person name="Miadlikowska J."/>
            <person name="Eastwood D.C."/>
            <person name="Hamelin R.C."/>
            <person name="Grigoriev I.V."/>
            <person name="U'Ren J.M."/>
        </authorList>
    </citation>
    <scope>NUCLEOTIDE SEQUENCE [LARGE SCALE GENOMIC DNA]</scope>
    <source>
        <strain evidence="1 2">CBS 119005</strain>
    </source>
</reference>
<protein>
    <submittedName>
        <fullName evidence="1">Protease inhibitor</fullName>
    </submittedName>
</protein>
<accession>A0ACB9Z3N3</accession>
<dbReference type="EMBL" id="MU393463">
    <property type="protein sequence ID" value="KAI4866097.1"/>
    <property type="molecule type" value="Genomic_DNA"/>
</dbReference>
<organism evidence="1 2">
    <name type="scientific">Hypoxylon rubiginosum</name>
    <dbReference type="NCBI Taxonomy" id="110542"/>
    <lineage>
        <taxon>Eukaryota</taxon>
        <taxon>Fungi</taxon>
        <taxon>Dikarya</taxon>
        <taxon>Ascomycota</taxon>
        <taxon>Pezizomycotina</taxon>
        <taxon>Sordariomycetes</taxon>
        <taxon>Xylariomycetidae</taxon>
        <taxon>Xylariales</taxon>
        <taxon>Hypoxylaceae</taxon>
        <taxon>Hypoxylon</taxon>
    </lineage>
</organism>
<evidence type="ECO:0000313" key="2">
    <source>
        <dbReference type="Proteomes" id="UP001497700"/>
    </source>
</evidence>
<name>A0ACB9Z3N3_9PEZI</name>
<keyword evidence="1" id="KW-0646">Protease inhibitor</keyword>